<dbReference type="RefSeq" id="WP_206709226.1">
    <property type="nucleotide sequence ID" value="NZ_CP059066.1"/>
</dbReference>
<evidence type="ECO:0000259" key="1">
    <source>
        <dbReference type="Pfam" id="PF01909"/>
    </source>
</evidence>
<dbReference type="Pfam" id="PF01909">
    <property type="entry name" value="NTP_transf_2"/>
    <property type="match status" value="1"/>
</dbReference>
<dbReference type="PANTHER" id="PTHR33933">
    <property type="entry name" value="NUCLEOTIDYLTRANSFERASE"/>
    <property type="match status" value="1"/>
</dbReference>
<dbReference type="AlphaFoldDB" id="A0A8A0RMK6"/>
<dbReference type="EMBL" id="CP059066">
    <property type="protein sequence ID" value="QSQ09034.1"/>
    <property type="molecule type" value="Genomic_DNA"/>
</dbReference>
<feature type="domain" description="Polymerase nucleotidyl transferase" evidence="1">
    <location>
        <begin position="17"/>
        <end position="92"/>
    </location>
</feature>
<dbReference type="KEGG" id="kme:H0A61_01391"/>
<dbReference type="PANTHER" id="PTHR33933:SF1">
    <property type="entry name" value="PROTEIN ADENYLYLTRANSFERASE MNTA-RELATED"/>
    <property type="match status" value="1"/>
</dbReference>
<evidence type="ECO:0000313" key="2">
    <source>
        <dbReference type="EMBL" id="QSQ09034.1"/>
    </source>
</evidence>
<protein>
    <recommendedName>
        <fullName evidence="1">Polymerase nucleotidyl transferase domain-containing protein</fullName>
    </recommendedName>
</protein>
<dbReference type="InterPro" id="IPR052548">
    <property type="entry name" value="Type_VII_TA_antitoxin"/>
</dbReference>
<gene>
    <name evidence="2" type="ORF">H0A61_01391</name>
</gene>
<proteinExistence type="predicted"/>
<reference evidence="2" key="1">
    <citation type="submission" date="2020-07" db="EMBL/GenBank/DDBJ databases">
        <title>Koleobacter methoxysyntrophicus gen. nov., sp. nov., a novel anaerobic bacterium isolated from deep subsurface oil field and proposal of Koleobacterales ord. nov. in the phylum Firmicutes.</title>
        <authorList>
            <person name="Sakamoto S."/>
            <person name="Tamaki H."/>
        </authorList>
    </citation>
    <scope>NUCLEOTIDE SEQUENCE</scope>
    <source>
        <strain evidence="2">NRmbB1</strain>
    </source>
</reference>
<name>A0A8A0RMK6_9FIRM</name>
<evidence type="ECO:0000313" key="3">
    <source>
        <dbReference type="Proteomes" id="UP000662904"/>
    </source>
</evidence>
<dbReference type="InterPro" id="IPR002934">
    <property type="entry name" value="Polymerase_NTP_transf_dom"/>
</dbReference>
<dbReference type="CDD" id="cd05403">
    <property type="entry name" value="NT_KNTase_like"/>
    <property type="match status" value="1"/>
</dbReference>
<dbReference type="SUPFAM" id="SSF81301">
    <property type="entry name" value="Nucleotidyltransferase"/>
    <property type="match status" value="1"/>
</dbReference>
<dbReference type="Gene3D" id="3.30.460.10">
    <property type="entry name" value="Beta Polymerase, domain 2"/>
    <property type="match status" value="1"/>
</dbReference>
<dbReference type="Proteomes" id="UP000662904">
    <property type="component" value="Chromosome"/>
</dbReference>
<accession>A0A8A0RMK6</accession>
<keyword evidence="3" id="KW-1185">Reference proteome</keyword>
<sequence length="114" mass="13081">MTSNKKILNPKIWKVTRKYVQRLREKTIPIKTVILFGSQARGTAGEESDIDLLVVVEKLDRNIRETIIDEAYNVSLEEDVDLIALPCDIQEFTSPLFQADAFYRNVQNDGVVIR</sequence>
<dbReference type="InterPro" id="IPR043519">
    <property type="entry name" value="NT_sf"/>
</dbReference>
<dbReference type="GO" id="GO:0016779">
    <property type="term" value="F:nucleotidyltransferase activity"/>
    <property type="evidence" value="ECO:0007669"/>
    <property type="project" value="InterPro"/>
</dbReference>
<organism evidence="2 3">
    <name type="scientific">Koleobacter methoxysyntrophicus</name>
    <dbReference type="NCBI Taxonomy" id="2751313"/>
    <lineage>
        <taxon>Bacteria</taxon>
        <taxon>Bacillati</taxon>
        <taxon>Bacillota</taxon>
        <taxon>Clostridia</taxon>
        <taxon>Koleobacterales</taxon>
        <taxon>Koleobacteraceae</taxon>
        <taxon>Koleobacter</taxon>
    </lineage>
</organism>